<protein>
    <submittedName>
        <fullName evidence="4">Uncharacterized protein (TIGR01777 family)</fullName>
    </submittedName>
</protein>
<dbReference type="PANTHER" id="PTHR11092">
    <property type="entry name" value="SUGAR NUCLEOTIDE EPIMERASE RELATED"/>
    <property type="match status" value="1"/>
</dbReference>
<comment type="caution">
    <text evidence="4">The sequence shown here is derived from an EMBL/GenBank/DDBJ whole genome shotgun (WGS) entry which is preliminary data.</text>
</comment>
<organism evidence="4 5">
    <name type="scientific">Paenibacillus silagei</name>
    <dbReference type="NCBI Taxonomy" id="1670801"/>
    <lineage>
        <taxon>Bacteria</taxon>
        <taxon>Bacillati</taxon>
        <taxon>Bacillota</taxon>
        <taxon>Bacilli</taxon>
        <taxon>Bacillales</taxon>
        <taxon>Paenibacillaceae</taxon>
        <taxon>Paenibacillus</taxon>
    </lineage>
</organism>
<dbReference type="InterPro" id="IPR036291">
    <property type="entry name" value="NAD(P)-bd_dom_sf"/>
</dbReference>
<gene>
    <name evidence="4" type="ORF">J2Z70_004302</name>
</gene>
<evidence type="ECO:0000259" key="3">
    <source>
        <dbReference type="Pfam" id="PF08338"/>
    </source>
</evidence>
<dbReference type="InterPro" id="IPR013549">
    <property type="entry name" value="DUF1731"/>
</dbReference>
<dbReference type="InterPro" id="IPR001509">
    <property type="entry name" value="Epimerase_deHydtase"/>
</dbReference>
<accession>A0ABS4NXD3</accession>
<feature type="domain" description="DUF1731" evidence="3">
    <location>
        <begin position="251"/>
        <end position="297"/>
    </location>
</feature>
<dbReference type="Proteomes" id="UP000773462">
    <property type="component" value="Unassembled WGS sequence"/>
</dbReference>
<evidence type="ECO:0000259" key="2">
    <source>
        <dbReference type="Pfam" id="PF01370"/>
    </source>
</evidence>
<dbReference type="CDD" id="cd05242">
    <property type="entry name" value="SDR_a8"/>
    <property type="match status" value="1"/>
</dbReference>
<reference evidence="4 5" key="1">
    <citation type="submission" date="2021-03" db="EMBL/GenBank/DDBJ databases">
        <title>Genomic Encyclopedia of Type Strains, Phase IV (KMG-IV): sequencing the most valuable type-strain genomes for metagenomic binning, comparative biology and taxonomic classification.</title>
        <authorList>
            <person name="Goeker M."/>
        </authorList>
    </citation>
    <scope>NUCLEOTIDE SEQUENCE [LARGE SCALE GENOMIC DNA]</scope>
    <source>
        <strain evidence="4 5">DSM 101953</strain>
    </source>
</reference>
<dbReference type="Pfam" id="PF08338">
    <property type="entry name" value="DUF1731"/>
    <property type="match status" value="1"/>
</dbReference>
<dbReference type="PANTHER" id="PTHR11092:SF0">
    <property type="entry name" value="EPIMERASE FAMILY PROTEIN SDR39U1"/>
    <property type="match status" value="1"/>
</dbReference>
<keyword evidence="5" id="KW-1185">Reference proteome</keyword>
<name>A0ABS4NXD3_9BACL</name>
<dbReference type="Gene3D" id="3.40.50.720">
    <property type="entry name" value="NAD(P)-binding Rossmann-like Domain"/>
    <property type="match status" value="1"/>
</dbReference>
<dbReference type="Pfam" id="PF01370">
    <property type="entry name" value="Epimerase"/>
    <property type="match status" value="1"/>
</dbReference>
<dbReference type="RefSeq" id="WP_209876512.1">
    <property type="nucleotide sequence ID" value="NZ_JAGGLV010000015.1"/>
</dbReference>
<dbReference type="SUPFAM" id="SSF51735">
    <property type="entry name" value="NAD(P)-binding Rossmann-fold domains"/>
    <property type="match status" value="1"/>
</dbReference>
<feature type="domain" description="NAD-dependent epimerase/dehydratase" evidence="2">
    <location>
        <begin position="4"/>
        <end position="216"/>
    </location>
</feature>
<evidence type="ECO:0000313" key="5">
    <source>
        <dbReference type="Proteomes" id="UP000773462"/>
    </source>
</evidence>
<sequence length="300" mass="32775">MKYIICGGSGFIGSELTGYWLQSGHQIISVGRKNPENKLDHPGLSYLTWDSLAANPEAAEGADALINLAGASLSQRWTPKGKQAIMESRLETVAAAGKLLNSLQHKPSVIVQSSAVAIYGTSVQDTYTEASETRVVDFPSEVVKTWEEAADEAYAGIRLVKLRTGVVLGNESGAFPKMKLPYSLGFGGKIGTGKQWMSWIHLTDIVRLIEFCILQPEIEGPVNATAPQPVTNEQFGRMIGKVYHRPHWFPLPAFLLKTAVGELSEILLEGQRVLPSKAINHGFTFNYPTLQPALEQLKSQ</sequence>
<evidence type="ECO:0000256" key="1">
    <source>
        <dbReference type="ARBA" id="ARBA00009353"/>
    </source>
</evidence>
<proteinExistence type="inferred from homology"/>
<dbReference type="NCBIfam" id="TIGR01777">
    <property type="entry name" value="yfcH"/>
    <property type="match status" value="1"/>
</dbReference>
<evidence type="ECO:0000313" key="4">
    <source>
        <dbReference type="EMBL" id="MBP2114141.1"/>
    </source>
</evidence>
<dbReference type="EMBL" id="JAGGLV010000015">
    <property type="protein sequence ID" value="MBP2114141.1"/>
    <property type="molecule type" value="Genomic_DNA"/>
</dbReference>
<comment type="similarity">
    <text evidence="1">Belongs to the NAD(P)-dependent epimerase/dehydratase family. SDR39U1 subfamily.</text>
</comment>
<dbReference type="InterPro" id="IPR010099">
    <property type="entry name" value="SDR39U1"/>
</dbReference>